<feature type="transmembrane region" description="Helical" evidence="1">
    <location>
        <begin position="56"/>
        <end position="79"/>
    </location>
</feature>
<keyword evidence="1" id="KW-0472">Membrane</keyword>
<dbReference type="Proteomes" id="UP001566132">
    <property type="component" value="Unassembled WGS sequence"/>
</dbReference>
<gene>
    <name evidence="2" type="ORF">ABEB36_009969</name>
</gene>
<proteinExistence type="predicted"/>
<evidence type="ECO:0000313" key="3">
    <source>
        <dbReference type="Proteomes" id="UP001566132"/>
    </source>
</evidence>
<dbReference type="EMBL" id="JBDJPC010000007">
    <property type="protein sequence ID" value="KAL1494357.1"/>
    <property type="molecule type" value="Genomic_DNA"/>
</dbReference>
<reference evidence="2 3" key="1">
    <citation type="submission" date="2024-05" db="EMBL/GenBank/DDBJ databases">
        <title>Genetic variation in Jamaican populations of the coffee berry borer (Hypothenemus hampei).</title>
        <authorList>
            <person name="Errbii M."/>
            <person name="Myrie A."/>
        </authorList>
    </citation>
    <scope>NUCLEOTIDE SEQUENCE [LARGE SCALE GENOMIC DNA]</scope>
    <source>
        <strain evidence="2">JA-Hopewell-2020-01-JO</strain>
        <tissue evidence="2">Whole body</tissue>
    </source>
</reference>
<name>A0ABD1EM68_HYPHA</name>
<evidence type="ECO:0000256" key="1">
    <source>
        <dbReference type="SAM" id="Phobius"/>
    </source>
</evidence>
<sequence>MGDARFEEKSPLLLYMVDGEENNPCKSNHKTVNLEKGRLHGISSGATTVFTQFPNYFSPCWITTMLSAIIFLMMLLLMLPSMVPVPKTNLRIPRCIHENNKEILSNQTIHLVHSSGNWTDEQLDLLGKIRNVYYGYAVRLIVLTPSRSKLETTGTTISRTTAEITTLSSKAPPLNPAVITIKRIKRDTKNRKKRHVSGFGHIGHFAFENILDMLLRNNLGGPPLTQTDFTDLLDTSVRPTLESVLATFQNITVKNMTLEECFVDTPLQNVWRKLNPDLQIFAIRILHLWQYGGLSLTLDNRNSSINYSSRKDEKLLKFVLEGREEFERLPPEVVTADDEGLHMFTKSSCHVFFGEVLYNLKKAHGQESIKKLLQKSLKVFCRKATVGNNYCKHLIV</sequence>
<keyword evidence="1" id="KW-1133">Transmembrane helix</keyword>
<organism evidence="2 3">
    <name type="scientific">Hypothenemus hampei</name>
    <name type="common">Coffee berry borer</name>
    <dbReference type="NCBI Taxonomy" id="57062"/>
    <lineage>
        <taxon>Eukaryota</taxon>
        <taxon>Metazoa</taxon>
        <taxon>Ecdysozoa</taxon>
        <taxon>Arthropoda</taxon>
        <taxon>Hexapoda</taxon>
        <taxon>Insecta</taxon>
        <taxon>Pterygota</taxon>
        <taxon>Neoptera</taxon>
        <taxon>Endopterygota</taxon>
        <taxon>Coleoptera</taxon>
        <taxon>Polyphaga</taxon>
        <taxon>Cucujiformia</taxon>
        <taxon>Curculionidae</taxon>
        <taxon>Scolytinae</taxon>
        <taxon>Hypothenemus</taxon>
    </lineage>
</organism>
<keyword evidence="1" id="KW-0812">Transmembrane</keyword>
<protein>
    <submittedName>
        <fullName evidence="2">Uncharacterized protein</fullName>
    </submittedName>
</protein>
<dbReference type="AlphaFoldDB" id="A0ABD1EM68"/>
<keyword evidence="3" id="KW-1185">Reference proteome</keyword>
<comment type="caution">
    <text evidence="2">The sequence shown here is derived from an EMBL/GenBank/DDBJ whole genome shotgun (WGS) entry which is preliminary data.</text>
</comment>
<evidence type="ECO:0000313" key="2">
    <source>
        <dbReference type="EMBL" id="KAL1494357.1"/>
    </source>
</evidence>
<accession>A0ABD1EM68</accession>